<feature type="compositionally biased region" description="Low complexity" evidence="2">
    <location>
        <begin position="390"/>
        <end position="411"/>
    </location>
</feature>
<feature type="compositionally biased region" description="Basic and acidic residues" evidence="2">
    <location>
        <begin position="534"/>
        <end position="543"/>
    </location>
</feature>
<feature type="compositionally biased region" description="Low complexity" evidence="2">
    <location>
        <begin position="361"/>
        <end position="377"/>
    </location>
</feature>
<dbReference type="Pfam" id="PF03732">
    <property type="entry name" value="Retrotrans_gag"/>
    <property type="match status" value="1"/>
</dbReference>
<feature type="region of interest" description="Disordered" evidence="2">
    <location>
        <begin position="361"/>
        <end position="411"/>
    </location>
</feature>
<feature type="compositionally biased region" description="Polar residues" evidence="2">
    <location>
        <begin position="33"/>
        <end position="52"/>
    </location>
</feature>
<feature type="region of interest" description="Disordered" evidence="2">
    <location>
        <begin position="479"/>
        <end position="558"/>
    </location>
</feature>
<dbReference type="InterPro" id="IPR005162">
    <property type="entry name" value="Retrotrans_gag_dom"/>
</dbReference>
<sequence length="864" mass="97845">MRGNAQGKLLYDPEIEKTAKKNRKAARLAQETARLTNTAEKQSDTEVSSPITSDDEISTMGDENPPPPPPPERTLGVYGQNNRRNANLGFQLVNPVSFDIKNTVLIALKENQYSGAESQCPNLHLEHFNEACGYTDPPNVSESDKKLRLFKLSLTGRARDWIDTLPPNTIATWDELANKFKERYFPIHKFLERRNEITTFEQGEAESLYDAWERFKLCLKKCPNHGLDNTTQMQHFTQGLRPQTRMLLDASTGGSLRNKVESQARELIENMTQNEYRVQNDRGPKKKPGMLELDTGTALLAGQSKMSNSIESLLKYFTNQSTSQAQVKAAQGVTCDFCHQNHANDECFPAGSEEANYLANFRKSNPNNNPFSNTYNKGWRDHPNFGWGGNTSQSQQQTPPPQNSQQKNSSPLEDTLNQFIKFTQGGFETMRISQDQLKATQTQMQANQDIANKNTEASIKNFETQIGQLSRQFAATQNKGFEGSTKDNPRNESCMAINLRSREVPSPEVVSKKKDKERDEVVEKKKGKSVAVQEDQKDNERSIHAKLPYPRKKKAKEEDPTQFKKFMKMLHSLQMNIPFAEALEQMSVYAKFMKELLTKKWKPLDDETVNMTEECSAIIQKKLPQKKKDPGSFTIPCSIGNLHVRRALCDLGASINLMPLSMMKRIPGAVAKPTKMQLSLADRSITHPYGILQNVLVRCVEFVFPADFVILDMEEDVEVPLLLGRPFLATGRTLIDVEKGELMFRLDDEHVCFQVFEATTFGGPVPECFKVEVLEEVVKDAQEEEWERDIELFLQNLDEDCKEGEPLSLEEALLAEELKKDDDALVWSSDGINSPLCLHKKTTEEEFKMGINAYLEGADLKYPP</sequence>
<dbReference type="InterPro" id="IPR021109">
    <property type="entry name" value="Peptidase_aspartic_dom_sf"/>
</dbReference>
<dbReference type="PANTHER" id="PTHR33067">
    <property type="entry name" value="RNA-DIRECTED DNA POLYMERASE-RELATED"/>
    <property type="match status" value="1"/>
</dbReference>
<evidence type="ECO:0000313" key="5">
    <source>
        <dbReference type="Proteomes" id="UP000242715"/>
    </source>
</evidence>
<dbReference type="PANTHER" id="PTHR33067:SF39">
    <property type="entry name" value="TRANSCRIPTION FACTOR INTERACTOR AND REGULATOR CCHC(ZN) FAMILY"/>
    <property type="match status" value="1"/>
</dbReference>
<feature type="coiled-coil region" evidence="1">
    <location>
        <begin position="452"/>
        <end position="479"/>
    </location>
</feature>
<evidence type="ECO:0000256" key="1">
    <source>
        <dbReference type="SAM" id="Coils"/>
    </source>
</evidence>
<dbReference type="OrthoDB" id="1427857at2759"/>
<protein>
    <recommendedName>
        <fullName evidence="3">Retrotransposon gag domain-containing protein</fullName>
    </recommendedName>
</protein>
<proteinExistence type="predicted"/>
<dbReference type="EMBL" id="DF974175">
    <property type="protein sequence ID" value="GAU46087.1"/>
    <property type="molecule type" value="Genomic_DNA"/>
</dbReference>
<feature type="compositionally biased region" description="Basic and acidic residues" evidence="2">
    <location>
        <begin position="500"/>
        <end position="524"/>
    </location>
</feature>
<gene>
    <name evidence="4" type="ORF">TSUD_239740</name>
</gene>
<dbReference type="CDD" id="cd00303">
    <property type="entry name" value="retropepsin_like"/>
    <property type="match status" value="1"/>
</dbReference>
<reference evidence="5" key="1">
    <citation type="journal article" date="2017" name="Front. Plant Sci.">
        <title>Climate Clever Clovers: New Paradigm to Reduce the Environmental Footprint of Ruminants by Breeding Low Methanogenic Forages Utilizing Haplotype Variation.</title>
        <authorList>
            <person name="Kaur P."/>
            <person name="Appels R."/>
            <person name="Bayer P.E."/>
            <person name="Keeble-Gagnere G."/>
            <person name="Wang J."/>
            <person name="Hirakawa H."/>
            <person name="Shirasawa K."/>
            <person name="Vercoe P."/>
            <person name="Stefanova K."/>
            <person name="Durmic Z."/>
            <person name="Nichols P."/>
            <person name="Revell C."/>
            <person name="Isobe S.N."/>
            <person name="Edwards D."/>
            <person name="Erskine W."/>
        </authorList>
    </citation>
    <scope>NUCLEOTIDE SEQUENCE [LARGE SCALE GENOMIC DNA]</scope>
    <source>
        <strain evidence="5">cv. Daliak</strain>
    </source>
</reference>
<feature type="domain" description="Retrotransposon gag" evidence="3">
    <location>
        <begin position="149"/>
        <end position="242"/>
    </location>
</feature>
<dbReference type="Gene3D" id="2.40.70.10">
    <property type="entry name" value="Acid Proteases"/>
    <property type="match status" value="1"/>
</dbReference>
<feature type="region of interest" description="Disordered" evidence="2">
    <location>
        <begin position="20"/>
        <end position="76"/>
    </location>
</feature>
<accession>A0A2Z6PLF0</accession>
<dbReference type="AlphaFoldDB" id="A0A2Z6PLF0"/>
<name>A0A2Z6PLF0_TRISU</name>
<keyword evidence="1" id="KW-0175">Coiled coil</keyword>
<keyword evidence="5" id="KW-1185">Reference proteome</keyword>
<organism evidence="4 5">
    <name type="scientific">Trifolium subterraneum</name>
    <name type="common">Subterranean clover</name>
    <dbReference type="NCBI Taxonomy" id="3900"/>
    <lineage>
        <taxon>Eukaryota</taxon>
        <taxon>Viridiplantae</taxon>
        <taxon>Streptophyta</taxon>
        <taxon>Embryophyta</taxon>
        <taxon>Tracheophyta</taxon>
        <taxon>Spermatophyta</taxon>
        <taxon>Magnoliopsida</taxon>
        <taxon>eudicotyledons</taxon>
        <taxon>Gunneridae</taxon>
        <taxon>Pentapetalae</taxon>
        <taxon>rosids</taxon>
        <taxon>fabids</taxon>
        <taxon>Fabales</taxon>
        <taxon>Fabaceae</taxon>
        <taxon>Papilionoideae</taxon>
        <taxon>50 kb inversion clade</taxon>
        <taxon>NPAAA clade</taxon>
        <taxon>Hologalegina</taxon>
        <taxon>IRL clade</taxon>
        <taxon>Trifolieae</taxon>
        <taxon>Trifolium</taxon>
    </lineage>
</organism>
<evidence type="ECO:0000313" key="4">
    <source>
        <dbReference type="EMBL" id="GAU46087.1"/>
    </source>
</evidence>
<dbReference type="Proteomes" id="UP000242715">
    <property type="component" value="Unassembled WGS sequence"/>
</dbReference>
<evidence type="ECO:0000259" key="3">
    <source>
        <dbReference type="Pfam" id="PF03732"/>
    </source>
</evidence>
<evidence type="ECO:0000256" key="2">
    <source>
        <dbReference type="SAM" id="MobiDB-lite"/>
    </source>
</evidence>